<accession>A0A1I5EDF1</accession>
<gene>
    <name evidence="1" type="ORF">SAMN05421579_1644</name>
</gene>
<dbReference type="EMBL" id="FOVO01000064">
    <property type="protein sequence ID" value="SFO09475.1"/>
    <property type="molecule type" value="Genomic_DNA"/>
</dbReference>
<name>A0A1I5EDF1_9GAMM</name>
<dbReference type="RefSeq" id="WP_245737435.1">
    <property type="nucleotide sequence ID" value="NZ_CAWRAH010000015.1"/>
</dbReference>
<proteinExistence type="predicted"/>
<evidence type="ECO:0000313" key="2">
    <source>
        <dbReference type="Proteomes" id="UP000199011"/>
    </source>
</evidence>
<reference evidence="2" key="1">
    <citation type="submission" date="2016-10" db="EMBL/GenBank/DDBJ databases">
        <authorList>
            <person name="Varghese N."/>
            <person name="Submissions S."/>
        </authorList>
    </citation>
    <scope>NUCLEOTIDE SEQUENCE [LARGE SCALE GENOMIC DNA]</scope>
    <source>
        <strain evidence="2">DSM 16522</strain>
    </source>
</reference>
<evidence type="ECO:0000313" key="1">
    <source>
        <dbReference type="EMBL" id="SFO09475.1"/>
    </source>
</evidence>
<protein>
    <submittedName>
        <fullName evidence="1">Uncharacterized protein</fullName>
    </submittedName>
</protein>
<dbReference type="Proteomes" id="UP000199011">
    <property type="component" value="Unassembled WGS sequence"/>
</dbReference>
<organism evidence="1 2">
    <name type="scientific">Xenorhabdus japonica</name>
    <dbReference type="NCBI Taxonomy" id="53341"/>
    <lineage>
        <taxon>Bacteria</taxon>
        <taxon>Pseudomonadati</taxon>
        <taxon>Pseudomonadota</taxon>
        <taxon>Gammaproteobacteria</taxon>
        <taxon>Enterobacterales</taxon>
        <taxon>Morganellaceae</taxon>
        <taxon>Xenorhabdus</taxon>
    </lineage>
</organism>
<keyword evidence="2" id="KW-1185">Reference proteome</keyword>
<dbReference type="AlphaFoldDB" id="A0A1I5EDF1"/>
<sequence length="172" mass="19470">MSTMTIGKYAKHVGVNRKTISRWIRDGKYIVMCGDDIDVEASDRNIKQYRDSQDPRIQNAKKPISNTESFQARAESVYTSLTSGDTQVRPLEESKAIKEHYLAELVKLEHSIKSGEVLPWRDMVNKVGEEYSRMRTRLIAIAPEHGSRLRALASTSTDGEFVAALQDVRTEP</sequence>